<sequence>MEENLREDLQEEDLQEENLQCVAIHGRLFQKVSVDNGIYCVPVVNDELEEDRLTAQHDVLFRLFGNTLFSPYMRIQDPRKILECGYGGGDWAVQCAEEYEDCEVTAVDVYPMLMADQPDNLNLCEYNLNDALIDLEVFKARPYDLIHSRCIGAGVKSNRWTSYIRDMKLLLRPNGWIQIVEYYLNIQSSSGRLTDDSAVRRWWNKYSEAMSQMNRDPRIGNRLQNLFIEAKLGDVRVETLQLPIGDWESDPVKASIGRDAVAMMGDLLESLSLWPLTQQLNYTVTEFQRLMSEVRTELQNKELKLYVPV</sequence>
<keyword evidence="2" id="KW-1185">Reference proteome</keyword>
<dbReference type="OrthoDB" id="506498at2759"/>
<dbReference type="Proteomes" id="UP001140562">
    <property type="component" value="Unassembled WGS sequence"/>
</dbReference>
<dbReference type="EMBL" id="JAPEUV010000223">
    <property type="protein sequence ID" value="KAJ4330143.1"/>
    <property type="molecule type" value="Genomic_DNA"/>
</dbReference>
<dbReference type="InterPro" id="IPR029063">
    <property type="entry name" value="SAM-dependent_MTases_sf"/>
</dbReference>
<dbReference type="PANTHER" id="PTHR43591:SF24">
    <property type="entry name" value="2-METHOXY-6-POLYPRENYL-1,4-BENZOQUINOL METHYLASE, MITOCHONDRIAL"/>
    <property type="match status" value="1"/>
</dbReference>
<proteinExistence type="predicted"/>
<dbReference type="Gene3D" id="3.40.50.150">
    <property type="entry name" value="Vaccinia Virus protein VP39"/>
    <property type="match status" value="1"/>
</dbReference>
<evidence type="ECO:0000313" key="1">
    <source>
        <dbReference type="EMBL" id="KAJ4330143.1"/>
    </source>
</evidence>
<dbReference type="AlphaFoldDB" id="A0A9W8WPL9"/>
<evidence type="ECO:0000313" key="2">
    <source>
        <dbReference type="Proteomes" id="UP001140562"/>
    </source>
</evidence>
<gene>
    <name evidence="1" type="ORF">N0V87_010264</name>
</gene>
<comment type="caution">
    <text evidence="1">The sequence shown here is derived from an EMBL/GenBank/DDBJ whole genome shotgun (WGS) entry which is preliminary data.</text>
</comment>
<reference evidence="1" key="1">
    <citation type="submission" date="2022-10" db="EMBL/GenBank/DDBJ databases">
        <title>Tapping the CABI collections for fungal endophytes: first genome assemblies for Collariella, Neodidymelliopsis, Ascochyta clinopodiicola, Didymella pomorum, Didymosphaeria variabile, Neocosmospora piperis and Neocucurbitaria cava.</title>
        <authorList>
            <person name="Hill R."/>
        </authorList>
    </citation>
    <scope>NUCLEOTIDE SEQUENCE</scope>
    <source>
        <strain evidence="1">IMI 360193</strain>
    </source>
</reference>
<dbReference type="Pfam" id="PF13489">
    <property type="entry name" value="Methyltransf_23"/>
    <property type="match status" value="1"/>
</dbReference>
<accession>A0A9W8WPL9</accession>
<dbReference type="GO" id="GO:0008168">
    <property type="term" value="F:methyltransferase activity"/>
    <property type="evidence" value="ECO:0007669"/>
    <property type="project" value="TreeGrafter"/>
</dbReference>
<dbReference type="PANTHER" id="PTHR43591">
    <property type="entry name" value="METHYLTRANSFERASE"/>
    <property type="match status" value="1"/>
</dbReference>
<organism evidence="1 2">
    <name type="scientific">Didymella glomerata</name>
    <dbReference type="NCBI Taxonomy" id="749621"/>
    <lineage>
        <taxon>Eukaryota</taxon>
        <taxon>Fungi</taxon>
        <taxon>Dikarya</taxon>
        <taxon>Ascomycota</taxon>
        <taxon>Pezizomycotina</taxon>
        <taxon>Dothideomycetes</taxon>
        <taxon>Pleosporomycetidae</taxon>
        <taxon>Pleosporales</taxon>
        <taxon>Pleosporineae</taxon>
        <taxon>Didymellaceae</taxon>
        <taxon>Didymella</taxon>
    </lineage>
</organism>
<protein>
    <recommendedName>
        <fullName evidence="3">S-adenosyl-L-methionine-dependent methyltransferase</fullName>
    </recommendedName>
</protein>
<dbReference type="SUPFAM" id="SSF53335">
    <property type="entry name" value="S-adenosyl-L-methionine-dependent methyltransferases"/>
    <property type="match status" value="1"/>
</dbReference>
<name>A0A9W8WPL9_9PLEO</name>
<evidence type="ECO:0008006" key="3">
    <source>
        <dbReference type="Google" id="ProtNLM"/>
    </source>
</evidence>